<dbReference type="InterPro" id="IPR036390">
    <property type="entry name" value="WH_DNA-bd_sf"/>
</dbReference>
<reference evidence="8" key="2">
    <citation type="journal article" date="2019" name="Int. J. Syst. Evol. Microbiol.">
        <title>The Global Catalogue of Microorganisms (GCM) 10K type strain sequencing project: providing services to taxonomists for standard genome sequencing and annotation.</title>
        <authorList>
            <consortium name="The Broad Institute Genomics Platform"/>
            <consortium name="The Broad Institute Genome Sequencing Center for Infectious Disease"/>
            <person name="Wu L."/>
            <person name="Ma J."/>
        </authorList>
    </citation>
    <scope>NUCLEOTIDE SEQUENCE [LARGE SCALE GENOMIC DNA]</scope>
    <source>
        <strain evidence="8">JCM 17810</strain>
    </source>
</reference>
<dbReference type="PROSITE" id="PS50987">
    <property type="entry name" value="HTH_ARSR_2"/>
    <property type="match status" value="1"/>
</dbReference>
<dbReference type="Gene3D" id="1.10.10.10">
    <property type="entry name" value="Winged helix-like DNA-binding domain superfamily/Winged helix DNA-binding domain"/>
    <property type="match status" value="1"/>
</dbReference>
<dbReference type="InterPro" id="IPR001845">
    <property type="entry name" value="HTH_ArsR_DNA-bd_dom"/>
</dbReference>
<dbReference type="CDD" id="cd00090">
    <property type="entry name" value="HTH_ARSR"/>
    <property type="match status" value="1"/>
</dbReference>
<dbReference type="Pfam" id="PF12840">
    <property type="entry name" value="HTH_20"/>
    <property type="match status" value="1"/>
</dbReference>
<dbReference type="InterPro" id="IPR036388">
    <property type="entry name" value="WH-like_DNA-bd_sf"/>
</dbReference>
<keyword evidence="3" id="KW-0804">Transcription</keyword>
<keyword evidence="1" id="KW-0805">Transcription regulation</keyword>
<proteinExistence type="predicted"/>
<accession>A0ABP8KUV5</accession>
<evidence type="ECO:0000256" key="4">
    <source>
        <dbReference type="SAM" id="MobiDB-lite"/>
    </source>
</evidence>
<dbReference type="PANTHER" id="PTHR33154:SF33">
    <property type="entry name" value="TRANSCRIPTIONAL REPRESSOR SDPR"/>
    <property type="match status" value="1"/>
</dbReference>
<evidence type="ECO:0000256" key="1">
    <source>
        <dbReference type="ARBA" id="ARBA00023015"/>
    </source>
</evidence>
<dbReference type="Proteomes" id="UP001500622">
    <property type="component" value="Unassembled WGS sequence"/>
</dbReference>
<keyword evidence="8" id="KW-1185">Reference proteome</keyword>
<sequence>MDTNAVDPWTALGDPSRRRIFQRLTERPSSVSELAAELPISRPAVSQHLRVLRQAALVEARTAGTRHIYEVDAAGLRALQADLDRFWGQALSNLKALAEQQPATNHHPPANHHEKEQTR</sequence>
<evidence type="ECO:0000313" key="6">
    <source>
        <dbReference type="EMBL" id="GAA4416769.1"/>
    </source>
</evidence>
<evidence type="ECO:0000313" key="8">
    <source>
        <dbReference type="Proteomes" id="UP001500622"/>
    </source>
</evidence>
<keyword evidence="2" id="KW-0238">DNA-binding</keyword>
<organism evidence="6 8">
    <name type="scientific">Georgenia halophila</name>
    <dbReference type="NCBI Taxonomy" id="620889"/>
    <lineage>
        <taxon>Bacteria</taxon>
        <taxon>Bacillati</taxon>
        <taxon>Actinomycetota</taxon>
        <taxon>Actinomycetes</taxon>
        <taxon>Micrococcales</taxon>
        <taxon>Bogoriellaceae</taxon>
        <taxon>Georgenia</taxon>
    </lineage>
</organism>
<name>A0ABP8KUV5_9MICO</name>
<dbReference type="PRINTS" id="PR00778">
    <property type="entry name" value="HTHARSR"/>
</dbReference>
<evidence type="ECO:0000256" key="2">
    <source>
        <dbReference type="ARBA" id="ARBA00023125"/>
    </source>
</evidence>
<comment type="caution">
    <text evidence="6">The sequence shown here is derived from an EMBL/GenBank/DDBJ whole genome shotgun (WGS) entry which is preliminary data.</text>
</comment>
<dbReference type="EMBL" id="BAABGN010000004">
    <property type="protein sequence ID" value="GAA4420317.1"/>
    <property type="molecule type" value="Genomic_DNA"/>
</dbReference>
<dbReference type="NCBIfam" id="NF033788">
    <property type="entry name" value="HTH_metalloreg"/>
    <property type="match status" value="1"/>
</dbReference>
<dbReference type="PANTHER" id="PTHR33154">
    <property type="entry name" value="TRANSCRIPTIONAL REGULATOR, ARSR FAMILY"/>
    <property type="match status" value="1"/>
</dbReference>
<dbReference type="EMBL" id="BAABGN010000002">
    <property type="protein sequence ID" value="GAA4416769.1"/>
    <property type="molecule type" value="Genomic_DNA"/>
</dbReference>
<evidence type="ECO:0000256" key="3">
    <source>
        <dbReference type="ARBA" id="ARBA00023163"/>
    </source>
</evidence>
<reference evidence="6" key="3">
    <citation type="submission" date="2023-12" db="EMBL/GenBank/DDBJ databases">
        <authorList>
            <person name="Sun Q."/>
            <person name="Inoue M."/>
        </authorList>
    </citation>
    <scope>NUCLEOTIDE SEQUENCE</scope>
    <source>
        <strain evidence="6">JCM 17810</strain>
    </source>
</reference>
<gene>
    <name evidence="6" type="ORF">GCM10023169_04430</name>
    <name evidence="7" type="ORF">GCM10023169_12040</name>
</gene>
<evidence type="ECO:0000313" key="7">
    <source>
        <dbReference type="EMBL" id="GAA4420317.1"/>
    </source>
</evidence>
<feature type="domain" description="HTH arsR-type" evidence="5">
    <location>
        <begin position="1"/>
        <end position="91"/>
    </location>
</feature>
<dbReference type="InterPro" id="IPR051081">
    <property type="entry name" value="HTH_MetalResp_TranReg"/>
</dbReference>
<protein>
    <submittedName>
        <fullName evidence="6">Metalloregulator ArsR/SmtB family transcription factor</fullName>
    </submittedName>
</protein>
<evidence type="ECO:0000259" key="5">
    <source>
        <dbReference type="PROSITE" id="PS50987"/>
    </source>
</evidence>
<reference evidence="6" key="1">
    <citation type="journal article" date="2014" name="Int. J. Syst. Evol. Microbiol.">
        <title>Complete genome of a new Firmicutes species belonging to the dominant human colonic microbiota ('Ruminococcus bicirculans') reveals two chromosomes and a selective capacity to utilize plant glucans.</title>
        <authorList>
            <consortium name="NISC Comparative Sequencing Program"/>
            <person name="Wegmann U."/>
            <person name="Louis P."/>
            <person name="Goesmann A."/>
            <person name="Henrissat B."/>
            <person name="Duncan S.H."/>
            <person name="Flint H.J."/>
        </authorList>
    </citation>
    <scope>NUCLEOTIDE SEQUENCE</scope>
    <source>
        <strain evidence="6">JCM 17810</strain>
    </source>
</reference>
<dbReference type="InterPro" id="IPR011991">
    <property type="entry name" value="ArsR-like_HTH"/>
</dbReference>
<dbReference type="SUPFAM" id="SSF46785">
    <property type="entry name" value="Winged helix' DNA-binding domain"/>
    <property type="match status" value="1"/>
</dbReference>
<feature type="region of interest" description="Disordered" evidence="4">
    <location>
        <begin position="97"/>
        <end position="119"/>
    </location>
</feature>
<dbReference type="SMART" id="SM00418">
    <property type="entry name" value="HTH_ARSR"/>
    <property type="match status" value="1"/>
</dbReference>